<dbReference type="Proteomes" id="UP000800097">
    <property type="component" value="Unassembled WGS sequence"/>
</dbReference>
<name>A0A6A6K235_WESOR</name>
<accession>A0A6A6K235</accession>
<feature type="compositionally biased region" description="Low complexity" evidence="1">
    <location>
        <begin position="172"/>
        <end position="187"/>
    </location>
</feature>
<dbReference type="InterPro" id="IPR036638">
    <property type="entry name" value="HLH_DNA-bd_sf"/>
</dbReference>
<protein>
    <recommendedName>
        <fullName evidence="2">BHLH domain-containing protein</fullName>
    </recommendedName>
</protein>
<organism evidence="3 4">
    <name type="scientific">Westerdykella ornata</name>
    <dbReference type="NCBI Taxonomy" id="318751"/>
    <lineage>
        <taxon>Eukaryota</taxon>
        <taxon>Fungi</taxon>
        <taxon>Dikarya</taxon>
        <taxon>Ascomycota</taxon>
        <taxon>Pezizomycotina</taxon>
        <taxon>Dothideomycetes</taxon>
        <taxon>Pleosporomycetidae</taxon>
        <taxon>Pleosporales</taxon>
        <taxon>Sporormiaceae</taxon>
        <taxon>Westerdykella</taxon>
    </lineage>
</organism>
<dbReference type="PANTHER" id="PTHR47336:SF2">
    <property type="entry name" value="TRANSCRIPTION FACTOR HMS1-RELATED"/>
    <property type="match status" value="1"/>
</dbReference>
<dbReference type="RefSeq" id="XP_033658986.1">
    <property type="nucleotide sequence ID" value="XM_033800562.1"/>
</dbReference>
<reference evidence="3" key="1">
    <citation type="journal article" date="2020" name="Stud. Mycol.">
        <title>101 Dothideomycetes genomes: a test case for predicting lifestyles and emergence of pathogens.</title>
        <authorList>
            <person name="Haridas S."/>
            <person name="Albert R."/>
            <person name="Binder M."/>
            <person name="Bloem J."/>
            <person name="Labutti K."/>
            <person name="Salamov A."/>
            <person name="Andreopoulos B."/>
            <person name="Baker S."/>
            <person name="Barry K."/>
            <person name="Bills G."/>
            <person name="Bluhm B."/>
            <person name="Cannon C."/>
            <person name="Castanera R."/>
            <person name="Culley D."/>
            <person name="Daum C."/>
            <person name="Ezra D."/>
            <person name="Gonzalez J."/>
            <person name="Henrissat B."/>
            <person name="Kuo A."/>
            <person name="Liang C."/>
            <person name="Lipzen A."/>
            <person name="Lutzoni F."/>
            <person name="Magnuson J."/>
            <person name="Mondo S."/>
            <person name="Nolan M."/>
            <person name="Ohm R."/>
            <person name="Pangilinan J."/>
            <person name="Park H.-J."/>
            <person name="Ramirez L."/>
            <person name="Alfaro M."/>
            <person name="Sun H."/>
            <person name="Tritt A."/>
            <person name="Yoshinaga Y."/>
            <person name="Zwiers L.-H."/>
            <person name="Turgeon B."/>
            <person name="Goodwin S."/>
            <person name="Spatafora J."/>
            <person name="Crous P."/>
            <person name="Grigoriev I."/>
        </authorList>
    </citation>
    <scope>NUCLEOTIDE SEQUENCE</scope>
    <source>
        <strain evidence="3">CBS 379.55</strain>
    </source>
</reference>
<dbReference type="Gene3D" id="4.10.280.10">
    <property type="entry name" value="Helix-loop-helix DNA-binding domain"/>
    <property type="match status" value="1"/>
</dbReference>
<dbReference type="InterPro" id="IPR052099">
    <property type="entry name" value="Regulatory_TF_Diverse"/>
</dbReference>
<dbReference type="CDD" id="cd11395">
    <property type="entry name" value="bHLHzip_SREBP_like"/>
    <property type="match status" value="1"/>
</dbReference>
<feature type="region of interest" description="Disordered" evidence="1">
    <location>
        <begin position="152"/>
        <end position="268"/>
    </location>
</feature>
<feature type="compositionally biased region" description="Low complexity" evidence="1">
    <location>
        <begin position="199"/>
        <end position="224"/>
    </location>
</feature>
<evidence type="ECO:0000256" key="1">
    <source>
        <dbReference type="SAM" id="MobiDB-lite"/>
    </source>
</evidence>
<dbReference type="GO" id="GO:0046983">
    <property type="term" value="F:protein dimerization activity"/>
    <property type="evidence" value="ECO:0007669"/>
    <property type="project" value="InterPro"/>
</dbReference>
<evidence type="ECO:0000313" key="3">
    <source>
        <dbReference type="EMBL" id="KAF2281449.1"/>
    </source>
</evidence>
<sequence length="359" mass="38924">MQRPFHPMILDDEDLSMPIDQEAFHEPYFTYDGLSTDKPLFDHAQFALFSLTNSCAYRPPTYPEEERPTIAPSQIMWNPTFGLASTEPCYGAPAYSTSEGRPTTTSAQQHQQTKLPPFGPPGPIHSLRFSSPASAAAALSALDYPPRTRAISRTPSLCGDGPSLLIKPEPSSPQSPQLSPSPGFFPSKSQQMTTPSHCLSSSLPTMPTPTTRIPSSSLSSPSLKPVHRTRGRPRTSSMPQHSTTKTKSLTSPTGSPGAITKTPSTHKDVERKYRRGINNDLERLRRAIPSLRSLESPESSDAKEVLQGQQVPTVAMAKPTKSQVLAAAVEYIRRLEGERNGLRREVALLSAGAAAVVGV</sequence>
<dbReference type="GeneID" id="54553737"/>
<feature type="compositionally biased region" description="Polar residues" evidence="1">
    <location>
        <begin position="188"/>
        <end position="198"/>
    </location>
</feature>
<dbReference type="OrthoDB" id="2133190at2759"/>
<keyword evidence="4" id="KW-1185">Reference proteome</keyword>
<dbReference type="SUPFAM" id="SSF47459">
    <property type="entry name" value="HLH, helix-loop-helix DNA-binding domain"/>
    <property type="match status" value="1"/>
</dbReference>
<evidence type="ECO:0000259" key="2">
    <source>
        <dbReference type="PROSITE" id="PS50888"/>
    </source>
</evidence>
<gene>
    <name evidence="3" type="ORF">EI97DRAFT_454643</name>
</gene>
<dbReference type="PROSITE" id="PS50888">
    <property type="entry name" value="BHLH"/>
    <property type="match status" value="1"/>
</dbReference>
<dbReference type="AlphaFoldDB" id="A0A6A6K235"/>
<feature type="compositionally biased region" description="Polar residues" evidence="1">
    <location>
        <begin position="95"/>
        <end position="114"/>
    </location>
</feature>
<dbReference type="SMART" id="SM00353">
    <property type="entry name" value="HLH"/>
    <property type="match status" value="1"/>
</dbReference>
<dbReference type="InterPro" id="IPR011598">
    <property type="entry name" value="bHLH_dom"/>
</dbReference>
<proteinExistence type="predicted"/>
<evidence type="ECO:0000313" key="4">
    <source>
        <dbReference type="Proteomes" id="UP000800097"/>
    </source>
</evidence>
<feature type="compositionally biased region" description="Low complexity" evidence="1">
    <location>
        <begin position="242"/>
        <end position="257"/>
    </location>
</feature>
<feature type="domain" description="BHLH" evidence="2">
    <location>
        <begin position="261"/>
        <end position="335"/>
    </location>
</feature>
<feature type="region of interest" description="Disordered" evidence="1">
    <location>
        <begin position="95"/>
        <end position="129"/>
    </location>
</feature>
<dbReference type="PANTHER" id="PTHR47336">
    <property type="entry name" value="TRANSCRIPTION FACTOR HMS1-RELATED"/>
    <property type="match status" value="1"/>
</dbReference>
<dbReference type="Pfam" id="PF00010">
    <property type="entry name" value="HLH"/>
    <property type="match status" value="1"/>
</dbReference>
<dbReference type="EMBL" id="ML986484">
    <property type="protein sequence ID" value="KAF2281449.1"/>
    <property type="molecule type" value="Genomic_DNA"/>
</dbReference>